<dbReference type="InterPro" id="IPR018260">
    <property type="entry name" value="Ribosomal_uL22_CS"/>
</dbReference>
<keyword evidence="3" id="KW-0687">Ribonucleoprotein</keyword>
<dbReference type="GO" id="GO:0022625">
    <property type="term" value="C:cytosolic large ribosomal subunit"/>
    <property type="evidence" value="ECO:0007669"/>
    <property type="project" value="TreeGrafter"/>
</dbReference>
<dbReference type="PROSITE" id="PS00464">
    <property type="entry name" value="RIBOSOMAL_L22"/>
    <property type="match status" value="1"/>
</dbReference>
<comment type="similarity">
    <text evidence="1">Belongs to the universal ribosomal protein uL22 family.</text>
</comment>
<dbReference type="GO" id="GO:0003735">
    <property type="term" value="F:structural constituent of ribosome"/>
    <property type="evidence" value="ECO:0007669"/>
    <property type="project" value="InterPro"/>
</dbReference>
<dbReference type="AlphaFoldDB" id="A0A0F9IGK3"/>
<sequence>MPNWGYSFVEQKYDSERLAKASGRDLRIKPKHAREVCATIKGMKVEQAKEFLEKVIQLKQSVPFRRHKKKLPHRKDLKQFKWYGGRYPQKTAARIYEILSAVESNGEYKGLDIDMCRIIHAAAHHGRIIKRYIERARGRSTAKYKHLSHVELVIYEFPS</sequence>
<evidence type="ECO:0000313" key="4">
    <source>
        <dbReference type="EMBL" id="KKK94023.1"/>
    </source>
</evidence>
<dbReference type="NCBIfam" id="NF003260">
    <property type="entry name" value="PRK04223.1"/>
    <property type="match status" value="1"/>
</dbReference>
<dbReference type="NCBIfam" id="TIGR01038">
    <property type="entry name" value="uL22_arch_euk"/>
    <property type="match status" value="1"/>
</dbReference>
<evidence type="ECO:0000256" key="2">
    <source>
        <dbReference type="ARBA" id="ARBA00022980"/>
    </source>
</evidence>
<evidence type="ECO:0000313" key="5">
    <source>
        <dbReference type="EMBL" id="KKL86507.1"/>
    </source>
</evidence>
<evidence type="ECO:0008006" key="6">
    <source>
        <dbReference type="Google" id="ProtNLM"/>
    </source>
</evidence>
<keyword evidence="2" id="KW-0689">Ribosomal protein</keyword>
<dbReference type="GO" id="GO:0002181">
    <property type="term" value="P:cytoplasmic translation"/>
    <property type="evidence" value="ECO:0007669"/>
    <property type="project" value="TreeGrafter"/>
</dbReference>
<dbReference type="EMBL" id="LAZR01021095">
    <property type="protein sequence ID" value="KKL86507.1"/>
    <property type="molecule type" value="Genomic_DNA"/>
</dbReference>
<dbReference type="PANTHER" id="PTHR11593:SF10">
    <property type="entry name" value="60S RIBOSOMAL PROTEIN L17"/>
    <property type="match status" value="1"/>
</dbReference>
<gene>
    <name evidence="5" type="ORF">LCGC14_1944040</name>
    <name evidence="4" type="ORF">LCGC14_2687020</name>
</gene>
<organism evidence="5">
    <name type="scientific">marine sediment metagenome</name>
    <dbReference type="NCBI Taxonomy" id="412755"/>
    <lineage>
        <taxon>unclassified sequences</taxon>
        <taxon>metagenomes</taxon>
        <taxon>ecological metagenomes</taxon>
    </lineage>
</organism>
<dbReference type="SUPFAM" id="SSF54843">
    <property type="entry name" value="Ribosomal protein L22"/>
    <property type="match status" value="1"/>
</dbReference>
<dbReference type="InterPro" id="IPR005721">
    <property type="entry name" value="Ribosomal_uL22_euk/arc"/>
</dbReference>
<protein>
    <recommendedName>
        <fullName evidence="6">50S ribosomal protein L22</fullName>
    </recommendedName>
</protein>
<dbReference type="HAMAP" id="MF_01331_A">
    <property type="entry name" value="Ribosomal_uL22_A"/>
    <property type="match status" value="1"/>
</dbReference>
<proteinExistence type="inferred from homology"/>
<dbReference type="Gene3D" id="3.90.470.10">
    <property type="entry name" value="Ribosomal protein L22/L17"/>
    <property type="match status" value="1"/>
</dbReference>
<evidence type="ECO:0000256" key="1">
    <source>
        <dbReference type="ARBA" id="ARBA00009451"/>
    </source>
</evidence>
<dbReference type="Pfam" id="PF00237">
    <property type="entry name" value="Ribosomal_L22"/>
    <property type="match status" value="1"/>
</dbReference>
<dbReference type="EMBL" id="LAZR01047525">
    <property type="protein sequence ID" value="KKK94023.1"/>
    <property type="molecule type" value="Genomic_DNA"/>
</dbReference>
<reference evidence="5" key="1">
    <citation type="journal article" date="2015" name="Nature">
        <title>Complex archaea that bridge the gap between prokaryotes and eukaryotes.</title>
        <authorList>
            <person name="Spang A."/>
            <person name="Saw J.H."/>
            <person name="Jorgensen S.L."/>
            <person name="Zaremba-Niedzwiedzka K."/>
            <person name="Martijn J."/>
            <person name="Lind A.E."/>
            <person name="van Eijk R."/>
            <person name="Schleper C."/>
            <person name="Guy L."/>
            <person name="Ettema T.J."/>
        </authorList>
    </citation>
    <scope>NUCLEOTIDE SEQUENCE</scope>
</reference>
<name>A0A0F9IGK3_9ZZZZ</name>
<accession>A0A0F9IGK3</accession>
<dbReference type="InterPro" id="IPR036394">
    <property type="entry name" value="Ribosomal_uL22_sf"/>
</dbReference>
<evidence type="ECO:0000256" key="3">
    <source>
        <dbReference type="ARBA" id="ARBA00023274"/>
    </source>
</evidence>
<dbReference type="InterPro" id="IPR001063">
    <property type="entry name" value="Ribosomal_uL22"/>
</dbReference>
<comment type="caution">
    <text evidence="5">The sequence shown here is derived from an EMBL/GenBank/DDBJ whole genome shotgun (WGS) entry which is preliminary data.</text>
</comment>
<dbReference type="InterPro" id="IPR057265">
    <property type="entry name" value="Ribosomal_uL22_arc-type"/>
</dbReference>
<dbReference type="PANTHER" id="PTHR11593">
    <property type="entry name" value="60S RIBOSOMAL PROTEIN L17"/>
    <property type="match status" value="1"/>
</dbReference>